<dbReference type="AlphaFoldDB" id="A0A6I6E9D4"/>
<evidence type="ECO:0000256" key="1">
    <source>
        <dbReference type="SAM" id="MobiDB-lite"/>
    </source>
</evidence>
<keyword evidence="2" id="KW-1133">Transmembrane helix</keyword>
<feature type="region of interest" description="Disordered" evidence="1">
    <location>
        <begin position="109"/>
        <end position="136"/>
    </location>
</feature>
<dbReference type="Gene3D" id="1.10.1760.20">
    <property type="match status" value="1"/>
</dbReference>
<proteinExistence type="predicted"/>
<dbReference type="EMBL" id="CP032550">
    <property type="protein sequence ID" value="QGU28221.1"/>
    <property type="molecule type" value="Genomic_DNA"/>
</dbReference>
<keyword evidence="4" id="KW-1185">Reference proteome</keyword>
<feature type="transmembrane region" description="Helical" evidence="2">
    <location>
        <begin position="242"/>
        <end position="264"/>
    </location>
</feature>
<gene>
    <name evidence="3" type="ORF">D7D94_11450</name>
</gene>
<reference evidence="3 4" key="1">
    <citation type="submission" date="2018-09" db="EMBL/GenBank/DDBJ databases">
        <title>Whole genome sequencing of Microbacterium oryzae strain MB-10T.</title>
        <authorList>
            <person name="Das S.K."/>
        </authorList>
    </citation>
    <scope>NUCLEOTIDE SEQUENCE [LARGE SCALE GENOMIC DNA]</scope>
    <source>
        <strain evidence="3 4">MB-10</strain>
    </source>
</reference>
<organism evidence="3 4">
    <name type="scientific">Microbacterium oryzae</name>
    <dbReference type="NCBI Taxonomy" id="743009"/>
    <lineage>
        <taxon>Bacteria</taxon>
        <taxon>Bacillati</taxon>
        <taxon>Actinomycetota</taxon>
        <taxon>Actinomycetes</taxon>
        <taxon>Micrococcales</taxon>
        <taxon>Microbacteriaceae</taxon>
        <taxon>Microbacterium</taxon>
    </lineage>
</organism>
<evidence type="ECO:0008006" key="5">
    <source>
        <dbReference type="Google" id="ProtNLM"/>
    </source>
</evidence>
<dbReference type="RefSeq" id="WP_156242733.1">
    <property type="nucleotide sequence ID" value="NZ_BAAAZL010000004.1"/>
</dbReference>
<keyword evidence="2" id="KW-0472">Membrane</keyword>
<evidence type="ECO:0000313" key="4">
    <source>
        <dbReference type="Proteomes" id="UP000422989"/>
    </source>
</evidence>
<feature type="transmembrane region" description="Helical" evidence="2">
    <location>
        <begin position="180"/>
        <end position="200"/>
    </location>
</feature>
<evidence type="ECO:0000256" key="2">
    <source>
        <dbReference type="SAM" id="Phobius"/>
    </source>
</evidence>
<accession>A0A6I6E9D4</accession>
<dbReference type="KEGG" id="moj:D7D94_11450"/>
<keyword evidence="2" id="KW-0812">Transmembrane</keyword>
<dbReference type="OrthoDB" id="7628974at2"/>
<feature type="transmembrane region" description="Helical" evidence="2">
    <location>
        <begin position="212"/>
        <end position="230"/>
    </location>
</feature>
<name>A0A6I6E9D4_9MICO</name>
<dbReference type="Proteomes" id="UP000422989">
    <property type="component" value="Chromosome"/>
</dbReference>
<sequence>MVGEDSGPSGRTETFDDIADGLRRLREEAGAISYAEIARRIAERRLAAGVPEAAAQPARTTIYDAFARGRSRLSPQLVREIVLALEVSDEEADRWQERCRRARKIAPMAASAGDEAPPSADASSAVPLSAPTTASSSLSPAFRRRLTWQQLTVLMLVCLIGNLLGHGVVHWFGLPLYLDMVGTAVVSLVAGPWWGAAVAIASQGAAVGVNSAAAIPFVLVTIAGALIWGFGARRVRSLPQFFLLNVVAGCVCTAVAVPILVVLFDGLTGHSADSMTLNFMRAGENPLAAVLTSNLITSLADKVITGFIALTVIGSLRPWMPVPNMPIFDGASSDAEFLPASPARR</sequence>
<evidence type="ECO:0000313" key="3">
    <source>
        <dbReference type="EMBL" id="QGU28221.1"/>
    </source>
</evidence>
<protein>
    <recommendedName>
        <fullName evidence="5">ECF transporter S component</fullName>
    </recommendedName>
</protein>
<feature type="transmembrane region" description="Helical" evidence="2">
    <location>
        <begin position="153"/>
        <end position="174"/>
    </location>
</feature>